<dbReference type="Proteomes" id="UP000322454">
    <property type="component" value="Unassembled WGS sequence"/>
</dbReference>
<dbReference type="InterPro" id="IPR036388">
    <property type="entry name" value="WH-like_DNA-bd_sf"/>
</dbReference>
<evidence type="ECO:0000259" key="2">
    <source>
        <dbReference type="PROSITE" id="PS50110"/>
    </source>
</evidence>
<dbReference type="Pfam" id="PF03861">
    <property type="entry name" value="ANTAR"/>
    <property type="match status" value="1"/>
</dbReference>
<dbReference type="PIRSF" id="PIRSF036382">
    <property type="entry name" value="RR_antiterm"/>
    <property type="match status" value="1"/>
</dbReference>
<feature type="modified residue" description="4-aspartylphosphate" evidence="1">
    <location>
        <position position="61"/>
    </location>
</feature>
<evidence type="ECO:0000313" key="5">
    <source>
        <dbReference type="Proteomes" id="UP000322454"/>
    </source>
</evidence>
<dbReference type="PANTHER" id="PTHR43228:SF1">
    <property type="entry name" value="TWO-COMPONENT RESPONSE REGULATOR ARR22"/>
    <property type="match status" value="1"/>
</dbReference>
<feature type="domain" description="Response regulatory" evidence="2">
    <location>
        <begin position="12"/>
        <end position="130"/>
    </location>
</feature>
<dbReference type="EMBL" id="SHMQ01000037">
    <property type="protein sequence ID" value="RZV37424.1"/>
    <property type="molecule type" value="Genomic_DNA"/>
</dbReference>
<dbReference type="PROSITE" id="PS50921">
    <property type="entry name" value="ANTAR"/>
    <property type="match status" value="1"/>
</dbReference>
<dbReference type="Gene3D" id="1.10.10.10">
    <property type="entry name" value="Winged helix-like DNA-binding domain superfamily/Winged helix DNA-binding domain"/>
    <property type="match status" value="1"/>
</dbReference>
<dbReference type="PANTHER" id="PTHR43228">
    <property type="entry name" value="TWO-COMPONENT RESPONSE REGULATOR"/>
    <property type="match status" value="1"/>
</dbReference>
<organism evidence="4 5">
    <name type="scientific">Candidatus Acidulodesulfobacterium acidiphilum</name>
    <dbReference type="NCBI Taxonomy" id="2597224"/>
    <lineage>
        <taxon>Bacteria</taxon>
        <taxon>Deltaproteobacteria</taxon>
        <taxon>Candidatus Acidulodesulfobacterales</taxon>
        <taxon>Candidatus Acidulodesulfobacterium</taxon>
    </lineage>
</organism>
<dbReference type="SMART" id="SM00448">
    <property type="entry name" value="REC"/>
    <property type="match status" value="1"/>
</dbReference>
<keyword evidence="1" id="KW-0597">Phosphoprotein</keyword>
<evidence type="ECO:0000313" key="4">
    <source>
        <dbReference type="EMBL" id="RZV37424.1"/>
    </source>
</evidence>
<sequence length="208" mass="23492">MEDEKDLNLNIKVLVVDDLKERREELKLILNSVTTDIYEADNGAAAVLAAEEHKPDIIFMDIKMPSMDGITACKKIMEKTPVPIIFLTAGAVGLEDYDYYVESLRGSGAFSYITKPAKKSEILAQTIIAIENFKKFQDIKKENENLKQYIEGRKLIGKAKNILMNKEDISEKEAHSRLQKLSMNSGRPIEEIARAIILTDGNKIQNNF</sequence>
<accession>A0A520X8A5</accession>
<dbReference type="AlphaFoldDB" id="A0A520X8A5"/>
<dbReference type="InterPro" id="IPR011006">
    <property type="entry name" value="CheY-like_superfamily"/>
</dbReference>
<evidence type="ECO:0000256" key="1">
    <source>
        <dbReference type="PROSITE-ProRule" id="PRU00169"/>
    </source>
</evidence>
<proteinExistence type="predicted"/>
<dbReference type="Gene3D" id="3.40.50.2300">
    <property type="match status" value="1"/>
</dbReference>
<dbReference type="GO" id="GO:0000160">
    <property type="term" value="P:phosphorelay signal transduction system"/>
    <property type="evidence" value="ECO:0007669"/>
    <property type="project" value="InterPro"/>
</dbReference>
<feature type="domain" description="ANTAR" evidence="3">
    <location>
        <begin position="136"/>
        <end position="197"/>
    </location>
</feature>
<dbReference type="InterPro" id="IPR005561">
    <property type="entry name" value="ANTAR"/>
</dbReference>
<dbReference type="InterPro" id="IPR052048">
    <property type="entry name" value="ST_Response_Regulator"/>
</dbReference>
<evidence type="ECO:0000259" key="3">
    <source>
        <dbReference type="PROSITE" id="PS50921"/>
    </source>
</evidence>
<dbReference type="PROSITE" id="PS50110">
    <property type="entry name" value="RESPONSE_REGULATORY"/>
    <property type="match status" value="1"/>
</dbReference>
<dbReference type="Pfam" id="PF00072">
    <property type="entry name" value="Response_reg"/>
    <property type="match status" value="1"/>
</dbReference>
<protein>
    <submittedName>
        <fullName evidence="4">Response regulator</fullName>
    </submittedName>
</protein>
<gene>
    <name evidence="4" type="ORF">EVJ48_08925</name>
</gene>
<dbReference type="SMART" id="SM01012">
    <property type="entry name" value="ANTAR"/>
    <property type="match status" value="1"/>
</dbReference>
<dbReference type="GO" id="GO:0003723">
    <property type="term" value="F:RNA binding"/>
    <property type="evidence" value="ECO:0007669"/>
    <property type="project" value="InterPro"/>
</dbReference>
<comment type="caution">
    <text evidence="4">The sequence shown here is derived from an EMBL/GenBank/DDBJ whole genome shotgun (WGS) entry which is preliminary data.</text>
</comment>
<reference evidence="4 5" key="1">
    <citation type="submission" date="2019-01" db="EMBL/GenBank/DDBJ databases">
        <title>Insights into ecological role of a new deltaproteobacterial order Candidatus Sinidesulfobacterales (Sva0485) by metagenomics and metatranscriptomics.</title>
        <authorList>
            <person name="Tan S."/>
            <person name="Liu J."/>
            <person name="Fang Y."/>
            <person name="Hedlund B."/>
            <person name="Lian Z.-H."/>
            <person name="Huang L.-Y."/>
            <person name="Li J.-T."/>
            <person name="Huang L.-N."/>
            <person name="Li W.-J."/>
            <person name="Jiang H.-C."/>
            <person name="Dong H.-L."/>
            <person name="Shu W.-S."/>
        </authorList>
    </citation>
    <scope>NUCLEOTIDE SEQUENCE [LARGE SCALE GENOMIC DNA]</scope>
    <source>
        <strain evidence="4">AP4</strain>
    </source>
</reference>
<name>A0A520X8A5_9DELT</name>
<dbReference type="SUPFAM" id="SSF52172">
    <property type="entry name" value="CheY-like"/>
    <property type="match status" value="1"/>
</dbReference>
<dbReference type="InterPro" id="IPR001789">
    <property type="entry name" value="Sig_transdc_resp-reg_receiver"/>
</dbReference>
<dbReference type="InterPro" id="IPR008327">
    <property type="entry name" value="Sig_transdc_resp-reg_antiterm"/>
</dbReference>